<name>A0ABR8DEW7_9NOST</name>
<keyword evidence="3" id="KW-1185">Reference proteome</keyword>
<comment type="caution">
    <text evidence="2">The sequence shown here is derived from an EMBL/GenBank/DDBJ whole genome shotgun (WGS) entry which is preliminary data.</text>
</comment>
<feature type="compositionally biased region" description="Polar residues" evidence="1">
    <location>
        <begin position="44"/>
        <end position="54"/>
    </location>
</feature>
<evidence type="ECO:0000256" key="1">
    <source>
        <dbReference type="SAM" id="MobiDB-lite"/>
    </source>
</evidence>
<gene>
    <name evidence="2" type="ORF">H6G83_31425</name>
</gene>
<dbReference type="Proteomes" id="UP000661112">
    <property type="component" value="Unassembled WGS sequence"/>
</dbReference>
<reference evidence="2 3" key="1">
    <citation type="journal article" date="2020" name="ISME J.">
        <title>Comparative genomics reveals insights into cyanobacterial evolution and habitat adaptation.</title>
        <authorList>
            <person name="Chen M.Y."/>
            <person name="Teng W.K."/>
            <person name="Zhao L."/>
            <person name="Hu C.X."/>
            <person name="Zhou Y.K."/>
            <person name="Han B.P."/>
            <person name="Song L.R."/>
            <person name="Shu W.S."/>
        </authorList>
    </citation>
    <scope>NUCLEOTIDE SEQUENCE [LARGE SCALE GENOMIC DNA]</scope>
    <source>
        <strain evidence="2 3">FACHB-119</strain>
    </source>
</reference>
<feature type="region of interest" description="Disordered" evidence="1">
    <location>
        <begin position="32"/>
        <end position="54"/>
    </location>
</feature>
<dbReference type="RefSeq" id="WP_190479500.1">
    <property type="nucleotide sequence ID" value="NZ_JACJSG010000068.1"/>
</dbReference>
<accession>A0ABR8DEW7</accession>
<dbReference type="EMBL" id="JACJSG010000068">
    <property type="protein sequence ID" value="MBD2505063.1"/>
    <property type="molecule type" value="Genomic_DNA"/>
</dbReference>
<sequence>MSQSKLLKFLISGLTQLAQRSLSVLRHCLTFAPTPSTPHPPQHNPTADTSEPTP</sequence>
<evidence type="ECO:0000313" key="2">
    <source>
        <dbReference type="EMBL" id="MBD2505063.1"/>
    </source>
</evidence>
<proteinExistence type="predicted"/>
<organism evidence="2 3">
    <name type="scientific">Anabaena azotica FACHB-119</name>
    <dbReference type="NCBI Taxonomy" id="947527"/>
    <lineage>
        <taxon>Bacteria</taxon>
        <taxon>Bacillati</taxon>
        <taxon>Cyanobacteriota</taxon>
        <taxon>Cyanophyceae</taxon>
        <taxon>Nostocales</taxon>
        <taxon>Nostocaceae</taxon>
        <taxon>Anabaena</taxon>
        <taxon>Anabaena azotica</taxon>
    </lineage>
</organism>
<protein>
    <submittedName>
        <fullName evidence="2">Uncharacterized protein</fullName>
    </submittedName>
</protein>
<evidence type="ECO:0000313" key="3">
    <source>
        <dbReference type="Proteomes" id="UP000661112"/>
    </source>
</evidence>